<dbReference type="InterPro" id="IPR013328">
    <property type="entry name" value="6PGD_dom2"/>
</dbReference>
<reference evidence="4" key="1">
    <citation type="submission" date="2021-02" db="EMBL/GenBank/DDBJ databases">
        <title>Rhodobacter shimadae sp. nov., an aerobic anoxygenic phototrophic bacterium isolated from a hot spring.</title>
        <authorList>
            <person name="Muramatsu S."/>
            <person name="Haruta S."/>
            <person name="Hirose S."/>
            <person name="Hanada S."/>
        </authorList>
    </citation>
    <scope>NUCLEOTIDE SEQUENCE</scope>
    <source>
        <strain evidence="4">N10</strain>
    </source>
</reference>
<dbReference type="KEGG" id="nsm:JO391_04080"/>
<dbReference type="InterPro" id="IPR029045">
    <property type="entry name" value="ClpP/crotonase-like_dom_sf"/>
</dbReference>
<dbReference type="SUPFAM" id="SSF52096">
    <property type="entry name" value="ClpP/crotonase"/>
    <property type="match status" value="1"/>
</dbReference>
<evidence type="ECO:0000256" key="1">
    <source>
        <dbReference type="ARBA" id="ARBA00023235"/>
    </source>
</evidence>
<gene>
    <name evidence="4" type="ORF">JO391_04080</name>
</gene>
<name>A0A8G0ZXD8_9RHOB</name>
<keyword evidence="3" id="KW-0511">Multifunctional enzyme</keyword>
<evidence type="ECO:0000313" key="4">
    <source>
        <dbReference type="EMBL" id="QYZ70702.1"/>
    </source>
</evidence>
<accession>A0A8G0ZXD8</accession>
<dbReference type="CDD" id="cd06558">
    <property type="entry name" value="crotonase-like"/>
    <property type="match status" value="1"/>
</dbReference>
<protein>
    <submittedName>
        <fullName evidence="4">Enoyl-CoA hydratase/isomerase family protein</fullName>
    </submittedName>
</protein>
<keyword evidence="2" id="KW-0456">Lyase</keyword>
<dbReference type="InterPro" id="IPR001753">
    <property type="entry name" value="Enoyl-CoA_hydra/iso"/>
</dbReference>
<keyword evidence="1" id="KW-0413">Isomerase</keyword>
<dbReference type="InterPro" id="IPR008927">
    <property type="entry name" value="6-PGluconate_DH-like_C_sf"/>
</dbReference>
<evidence type="ECO:0000256" key="3">
    <source>
        <dbReference type="ARBA" id="ARBA00023268"/>
    </source>
</evidence>
<dbReference type="AlphaFoldDB" id="A0A8G0ZXD8"/>
<proteinExistence type="predicted"/>
<evidence type="ECO:0000256" key="2">
    <source>
        <dbReference type="ARBA" id="ARBA00023239"/>
    </source>
</evidence>
<organism evidence="4 5">
    <name type="scientific">Neotabrizicola shimadae</name>
    <dbReference type="NCBI Taxonomy" id="2807096"/>
    <lineage>
        <taxon>Bacteria</taxon>
        <taxon>Pseudomonadati</taxon>
        <taxon>Pseudomonadota</taxon>
        <taxon>Alphaproteobacteria</taxon>
        <taxon>Rhodobacterales</taxon>
        <taxon>Paracoccaceae</taxon>
        <taxon>Neotabrizicola</taxon>
    </lineage>
</organism>
<dbReference type="Gene3D" id="1.10.1040.10">
    <property type="entry name" value="N-(1-d-carboxylethyl)-l-norvaline Dehydrogenase, domain 2"/>
    <property type="match status" value="1"/>
</dbReference>
<dbReference type="PANTHER" id="PTHR23309">
    <property type="entry name" value="3-HYDROXYACYL-COA DEHYROGENASE"/>
    <property type="match status" value="1"/>
</dbReference>
<dbReference type="GO" id="GO:0016853">
    <property type="term" value="F:isomerase activity"/>
    <property type="evidence" value="ECO:0007669"/>
    <property type="project" value="UniProtKB-KW"/>
</dbReference>
<dbReference type="GO" id="GO:0016829">
    <property type="term" value="F:lyase activity"/>
    <property type="evidence" value="ECO:0007669"/>
    <property type="project" value="UniProtKB-KW"/>
</dbReference>
<dbReference type="Gene3D" id="3.90.226.10">
    <property type="entry name" value="2-enoyl-CoA Hydratase, Chain A, domain 1"/>
    <property type="match status" value="1"/>
</dbReference>
<dbReference type="SUPFAM" id="SSF48179">
    <property type="entry name" value="6-phosphogluconate dehydrogenase C-terminal domain-like"/>
    <property type="match status" value="1"/>
</dbReference>
<dbReference type="RefSeq" id="WP_220662919.1">
    <property type="nucleotide sequence ID" value="NZ_CP069370.1"/>
</dbReference>
<dbReference type="Proteomes" id="UP000826300">
    <property type="component" value="Chromosome"/>
</dbReference>
<keyword evidence="5" id="KW-1185">Reference proteome</keyword>
<dbReference type="EMBL" id="CP069370">
    <property type="protein sequence ID" value="QYZ70702.1"/>
    <property type="molecule type" value="Genomic_DNA"/>
</dbReference>
<dbReference type="Pfam" id="PF00378">
    <property type="entry name" value="ECH_1"/>
    <property type="match status" value="1"/>
</dbReference>
<sequence>MTMAERVVPDDSVIEADVGPVRAILSAVAPAAPLARALHQAAADPEVKAIALFLSGEGDETAAAPVVEALAQCGKATVAGLSGNVAGPVLALALACDEILCVPSTAIVTPEVRQGLVPIFGTTQALPRRVGAAAALRLLLTGQPVNAGEAIAIGLVDRVIEGDLADAAIARAADLAQHQASRSAAPGLRDPVAFQAAVTAARTALSSEPLPAPARIVDCVEAALLLPPDQGLAFEAAARGDLDETDEAAGLAHAARIDGVLRRDAPGLGHAAPHGVAIWGTGGQSRALVRRALSSGLRVALCAADAAVLEAELSAIAQAQEAEVARGSLTPEMRDSDWARLTPWLDPVTEDAVLLCPGAEEWVPRALRLSVAAVDAGGASGGQLISLGFPLPGEGSIAPGALCEMTVTASQQRHRAAAGALVARLGLVPVETGQGGPVALRLRAALAAAIAQLESEGHPRAAVAATLAARGLIGGRAVPRSHKTSPQDHEILTRCEAALANAGARLVQSGAARSPDVVDALAVAARLYPRWLGGPMLRADRRGLDRLQADLQNWSALSPQVWSPAALIDRLVSEGRRFADLTTA</sequence>
<evidence type="ECO:0000313" key="5">
    <source>
        <dbReference type="Proteomes" id="UP000826300"/>
    </source>
</evidence>